<evidence type="ECO:0000256" key="3">
    <source>
        <dbReference type="ARBA" id="ARBA00022679"/>
    </source>
</evidence>
<evidence type="ECO:0000256" key="4">
    <source>
        <dbReference type="ARBA" id="ARBA00022723"/>
    </source>
</evidence>
<organism evidence="10 11">
    <name type="scientific">Natronoglycomyces albus</name>
    <dbReference type="NCBI Taxonomy" id="2811108"/>
    <lineage>
        <taxon>Bacteria</taxon>
        <taxon>Bacillati</taxon>
        <taxon>Actinomycetota</taxon>
        <taxon>Actinomycetes</taxon>
        <taxon>Glycomycetales</taxon>
        <taxon>Glycomycetaceae</taxon>
        <taxon>Natronoglycomyces</taxon>
    </lineage>
</organism>
<keyword evidence="6" id="KW-0408">Iron</keyword>
<evidence type="ECO:0000313" key="11">
    <source>
        <dbReference type="Proteomes" id="UP000662939"/>
    </source>
</evidence>
<dbReference type="Gene3D" id="3.90.1150.10">
    <property type="entry name" value="Aspartate Aminotransferase, domain 1"/>
    <property type="match status" value="1"/>
</dbReference>
<proteinExistence type="inferred from homology"/>
<dbReference type="AlphaFoldDB" id="A0A895XSY6"/>
<dbReference type="PIRSF" id="PIRSF005572">
    <property type="entry name" value="NifS"/>
    <property type="match status" value="1"/>
</dbReference>
<accession>A0A895XSY6</accession>
<evidence type="ECO:0000256" key="8">
    <source>
        <dbReference type="ARBA" id="ARBA00050776"/>
    </source>
</evidence>
<comment type="catalytic activity">
    <reaction evidence="8">
        <text>(sulfur carrier)-H + L-cysteine = (sulfur carrier)-SH + L-alanine</text>
        <dbReference type="Rhea" id="RHEA:43892"/>
        <dbReference type="Rhea" id="RHEA-COMP:14737"/>
        <dbReference type="Rhea" id="RHEA-COMP:14739"/>
        <dbReference type="ChEBI" id="CHEBI:29917"/>
        <dbReference type="ChEBI" id="CHEBI:35235"/>
        <dbReference type="ChEBI" id="CHEBI:57972"/>
        <dbReference type="ChEBI" id="CHEBI:64428"/>
        <dbReference type="EC" id="2.8.1.7"/>
    </reaction>
</comment>
<dbReference type="InterPro" id="IPR015424">
    <property type="entry name" value="PyrdxlP-dep_Trfase"/>
</dbReference>
<dbReference type="SUPFAM" id="SSF53383">
    <property type="entry name" value="PLP-dependent transferases"/>
    <property type="match status" value="1"/>
</dbReference>
<dbReference type="Gene3D" id="3.40.640.10">
    <property type="entry name" value="Type I PLP-dependent aspartate aminotransferase-like (Major domain)"/>
    <property type="match status" value="1"/>
</dbReference>
<dbReference type="PANTHER" id="PTHR11601">
    <property type="entry name" value="CYSTEINE DESULFURYLASE FAMILY MEMBER"/>
    <property type="match status" value="1"/>
</dbReference>
<comment type="similarity">
    <text evidence="2">Belongs to the class-V pyridoxal-phosphate-dependent aminotransferase family. NifS/IscS subfamily.</text>
</comment>
<name>A0A895XSY6_9ACTN</name>
<dbReference type="InterPro" id="IPR015422">
    <property type="entry name" value="PyrdxlP-dep_Trfase_small"/>
</dbReference>
<evidence type="ECO:0000256" key="6">
    <source>
        <dbReference type="ARBA" id="ARBA00023004"/>
    </source>
</evidence>
<keyword evidence="7" id="KW-0411">Iron-sulfur</keyword>
<evidence type="ECO:0000256" key="2">
    <source>
        <dbReference type="ARBA" id="ARBA00006490"/>
    </source>
</evidence>
<dbReference type="InterPro" id="IPR015421">
    <property type="entry name" value="PyrdxlP-dep_Trfase_major"/>
</dbReference>
<dbReference type="Proteomes" id="UP000662939">
    <property type="component" value="Chromosome"/>
</dbReference>
<evidence type="ECO:0000256" key="1">
    <source>
        <dbReference type="ARBA" id="ARBA00001933"/>
    </source>
</evidence>
<keyword evidence="3" id="KW-0808">Transferase</keyword>
<keyword evidence="10" id="KW-0032">Aminotransferase</keyword>
<dbReference type="KEGG" id="nav:JQS30_05865"/>
<keyword evidence="4" id="KW-0479">Metal-binding</keyword>
<dbReference type="Pfam" id="PF00266">
    <property type="entry name" value="Aminotran_5"/>
    <property type="match status" value="1"/>
</dbReference>
<evidence type="ECO:0000313" key="10">
    <source>
        <dbReference type="EMBL" id="QSB06429.1"/>
    </source>
</evidence>
<dbReference type="InterPro" id="IPR000192">
    <property type="entry name" value="Aminotrans_V_dom"/>
</dbReference>
<evidence type="ECO:0000256" key="5">
    <source>
        <dbReference type="ARBA" id="ARBA00022898"/>
    </source>
</evidence>
<sequence length="377" mass="39850">MHPTYFDAATAAPIHPTASQAYAAALTDGWADPRRLYSDGRKARMLLDAARESLAESLGVLSDEVVFTHSGTHAVHSGSLGVLRARPQRDLFAHSAVEHSSVLHAAAWHSQSGGSVAQIGVDRYGRVDVDELSSSVPKAALVAVQSVNHEVGTRQPIDEVVAAAAGVPVLVDAAASAPVEALPAAPWALAAASPRKWGSLPGCGVLVVRRGTRWRNPWPGDDSPSDRDLGSVDIPAAVAAAASLRAVRATQGPDVERMRSLTSHIREQVTTLIPDTQVVGHPEERAAHIVTFSSLYVDGEALLHELNRESFAVSSGSACTSSQLRPSHVLEAMGALSHGNIRVSLHPGVTQEEVDRFLAVTAESVRRLRIEAGVDEL</sequence>
<keyword evidence="11" id="KW-1185">Reference proteome</keyword>
<feature type="domain" description="Aminotransferase class V" evidence="9">
    <location>
        <begin position="5"/>
        <end position="357"/>
    </location>
</feature>
<protein>
    <submittedName>
        <fullName evidence="10">Aminotransferase class V-fold PLP-dependent enzyme</fullName>
    </submittedName>
</protein>
<dbReference type="GO" id="GO:0031071">
    <property type="term" value="F:cysteine desulfurase activity"/>
    <property type="evidence" value="ECO:0007669"/>
    <property type="project" value="UniProtKB-EC"/>
</dbReference>
<keyword evidence="5" id="KW-0663">Pyridoxal phosphate</keyword>
<comment type="cofactor">
    <cofactor evidence="1">
        <name>pyridoxal 5'-phosphate</name>
        <dbReference type="ChEBI" id="CHEBI:597326"/>
    </cofactor>
</comment>
<dbReference type="GO" id="GO:0046872">
    <property type="term" value="F:metal ion binding"/>
    <property type="evidence" value="ECO:0007669"/>
    <property type="project" value="UniProtKB-KW"/>
</dbReference>
<dbReference type="PANTHER" id="PTHR11601:SF34">
    <property type="entry name" value="CYSTEINE DESULFURASE"/>
    <property type="match status" value="1"/>
</dbReference>
<dbReference type="EMBL" id="CP070496">
    <property type="protein sequence ID" value="QSB06429.1"/>
    <property type="molecule type" value="Genomic_DNA"/>
</dbReference>
<dbReference type="GO" id="GO:0051536">
    <property type="term" value="F:iron-sulfur cluster binding"/>
    <property type="evidence" value="ECO:0007669"/>
    <property type="project" value="UniProtKB-KW"/>
</dbReference>
<gene>
    <name evidence="10" type="ORF">JQS30_05865</name>
</gene>
<evidence type="ECO:0000259" key="9">
    <source>
        <dbReference type="Pfam" id="PF00266"/>
    </source>
</evidence>
<dbReference type="InterPro" id="IPR016454">
    <property type="entry name" value="Cysteine_dSase"/>
</dbReference>
<reference evidence="10" key="1">
    <citation type="submission" date="2021-02" db="EMBL/GenBank/DDBJ databases">
        <title>Natronoglycomyces albus gen. nov., sp. nov, a haloalkaliphilic actinobacterium from a soda solonchak soil.</title>
        <authorList>
            <person name="Sorokin D.Y."/>
            <person name="Khijniak T.V."/>
            <person name="Zakharycheva A.P."/>
            <person name="Boueva O.V."/>
            <person name="Ariskina E.V."/>
            <person name="Hahnke R.L."/>
            <person name="Bunk B."/>
            <person name="Sproer C."/>
            <person name="Schumann P."/>
            <person name="Evtushenko L.I."/>
            <person name="Kublanov I.V."/>
        </authorList>
    </citation>
    <scope>NUCLEOTIDE SEQUENCE</scope>
    <source>
        <strain evidence="10">DSM 106290</strain>
    </source>
</reference>
<dbReference type="RefSeq" id="WP_213172438.1">
    <property type="nucleotide sequence ID" value="NZ_CP070496.1"/>
</dbReference>
<evidence type="ECO:0000256" key="7">
    <source>
        <dbReference type="ARBA" id="ARBA00023014"/>
    </source>
</evidence>
<dbReference type="GO" id="GO:0008483">
    <property type="term" value="F:transaminase activity"/>
    <property type="evidence" value="ECO:0007669"/>
    <property type="project" value="UniProtKB-KW"/>
</dbReference>